<dbReference type="InterPro" id="IPR004089">
    <property type="entry name" value="MCPsignal_dom"/>
</dbReference>
<dbReference type="Gene3D" id="1.10.287.950">
    <property type="entry name" value="Methyl-accepting chemotaxis protein"/>
    <property type="match status" value="1"/>
</dbReference>
<dbReference type="Pfam" id="PF00015">
    <property type="entry name" value="MCPsignal"/>
    <property type="match status" value="1"/>
</dbReference>
<comment type="caution">
    <text evidence="8">The sequence shown here is derived from an EMBL/GenBank/DDBJ whole genome shotgun (WGS) entry which is preliminary data.</text>
</comment>
<dbReference type="PANTHER" id="PTHR32089">
    <property type="entry name" value="METHYL-ACCEPTING CHEMOTAXIS PROTEIN MCPB"/>
    <property type="match status" value="1"/>
</dbReference>
<dbReference type="PROSITE" id="PS50885">
    <property type="entry name" value="HAMP"/>
    <property type="match status" value="1"/>
</dbReference>
<dbReference type="InterPro" id="IPR024478">
    <property type="entry name" value="HlyB_4HB_MCP"/>
</dbReference>
<evidence type="ECO:0000256" key="4">
    <source>
        <dbReference type="SAM" id="MobiDB-lite"/>
    </source>
</evidence>
<evidence type="ECO:0000259" key="6">
    <source>
        <dbReference type="PROSITE" id="PS50111"/>
    </source>
</evidence>
<dbReference type="CDD" id="cd06225">
    <property type="entry name" value="HAMP"/>
    <property type="match status" value="1"/>
</dbReference>
<evidence type="ECO:0000256" key="3">
    <source>
        <dbReference type="PROSITE-ProRule" id="PRU00284"/>
    </source>
</evidence>
<evidence type="ECO:0000313" key="8">
    <source>
        <dbReference type="EMBL" id="CAE6821003.1"/>
    </source>
</evidence>
<evidence type="ECO:0008006" key="10">
    <source>
        <dbReference type="Google" id="ProtNLM"/>
    </source>
</evidence>
<gene>
    <name evidence="8" type="ORF">R69888_06103</name>
</gene>
<organism evidence="8 9">
    <name type="scientific">Paraburkholderia haematera</name>
    <dbReference type="NCBI Taxonomy" id="2793077"/>
    <lineage>
        <taxon>Bacteria</taxon>
        <taxon>Pseudomonadati</taxon>
        <taxon>Pseudomonadota</taxon>
        <taxon>Betaproteobacteria</taxon>
        <taxon>Burkholderiales</taxon>
        <taxon>Burkholderiaceae</taxon>
        <taxon>Paraburkholderia</taxon>
    </lineage>
</organism>
<reference evidence="8 9" key="1">
    <citation type="submission" date="2021-02" db="EMBL/GenBank/DDBJ databases">
        <authorList>
            <person name="Vanwijnsberghe S."/>
        </authorList>
    </citation>
    <scope>NUCLEOTIDE SEQUENCE [LARGE SCALE GENOMIC DNA]</scope>
    <source>
        <strain evidence="8 9">LMG 31837</strain>
    </source>
</reference>
<keyword evidence="5" id="KW-0812">Transmembrane</keyword>
<feature type="transmembrane region" description="Helical" evidence="5">
    <location>
        <begin position="48"/>
        <end position="67"/>
    </location>
</feature>
<dbReference type="PANTHER" id="PTHR32089:SF120">
    <property type="entry name" value="METHYL-ACCEPTING CHEMOTAXIS PROTEIN TLPQ"/>
    <property type="match status" value="1"/>
</dbReference>
<dbReference type="EMBL" id="CAJNBK010000029">
    <property type="protein sequence ID" value="CAE6821003.1"/>
    <property type="molecule type" value="Genomic_DNA"/>
</dbReference>
<keyword evidence="1 3" id="KW-0807">Transducer</keyword>
<keyword evidence="5" id="KW-0472">Membrane</keyword>
<dbReference type="Proteomes" id="UP000672526">
    <property type="component" value="Unassembled WGS sequence"/>
</dbReference>
<evidence type="ECO:0000256" key="1">
    <source>
        <dbReference type="ARBA" id="ARBA00023224"/>
    </source>
</evidence>
<feature type="region of interest" description="Disordered" evidence="4">
    <location>
        <begin position="1"/>
        <end position="30"/>
    </location>
</feature>
<dbReference type="InterPro" id="IPR004090">
    <property type="entry name" value="Chemotax_Me-accpt_rcpt"/>
</dbReference>
<keyword evidence="5" id="KW-1133">Transmembrane helix</keyword>
<evidence type="ECO:0000313" key="9">
    <source>
        <dbReference type="Proteomes" id="UP000672526"/>
    </source>
</evidence>
<name>A0ABM8SN84_9BURK</name>
<keyword evidence="9" id="KW-1185">Reference proteome</keyword>
<accession>A0ABM8SN84</accession>
<dbReference type="Pfam" id="PF00672">
    <property type="entry name" value="HAMP"/>
    <property type="match status" value="1"/>
</dbReference>
<dbReference type="SUPFAM" id="SSF58104">
    <property type="entry name" value="Methyl-accepting chemotaxis protein (MCP) signaling domain"/>
    <property type="match status" value="1"/>
</dbReference>
<comment type="similarity">
    <text evidence="2">Belongs to the methyl-accepting chemotaxis (MCP) protein family.</text>
</comment>
<evidence type="ECO:0000259" key="7">
    <source>
        <dbReference type="PROSITE" id="PS50885"/>
    </source>
</evidence>
<protein>
    <recommendedName>
        <fullName evidence="10">Methyl-accepting chemotaxis protein WspA</fullName>
    </recommendedName>
</protein>
<dbReference type="Pfam" id="PF12729">
    <property type="entry name" value="4HB_MCP_1"/>
    <property type="match status" value="1"/>
</dbReference>
<evidence type="ECO:0000256" key="2">
    <source>
        <dbReference type="ARBA" id="ARBA00029447"/>
    </source>
</evidence>
<dbReference type="PRINTS" id="PR00260">
    <property type="entry name" value="CHEMTRNSDUCR"/>
</dbReference>
<evidence type="ECO:0000256" key="5">
    <source>
        <dbReference type="SAM" id="Phobius"/>
    </source>
</evidence>
<feature type="domain" description="HAMP" evidence="7">
    <location>
        <begin position="248"/>
        <end position="300"/>
    </location>
</feature>
<dbReference type="InterPro" id="IPR003660">
    <property type="entry name" value="HAMP_dom"/>
</dbReference>
<proteinExistence type="inferred from homology"/>
<sequence>MTRRTNPTTRKAFRSFDPETNKSASGVEPKPKKLRGVRVKQWTIRQRILCSFGIVLIVMLAMAIVTFEQLGGIDRDAKSQQEDSMPGLYYATAMRAAWFENYTVTQRLIYVDADPESVKRDTVRLQETEQTLQKLFGDYGETIFRDNDREFFNDFRQQHTQYLPIQASLLNVLPSSKENAARIFNTQLTSIWEAGRLSARKLVENNKTDADKAAENIRNSVETTRIVLLVMLLIAAVAAVLAGYWLLRAVTTPMAKVLQVVDIMRTGDLTQRLQLNRADEIGALEAGFNRMTDELTALVGQAQKSAVQVTTSVTEIAATSREQQATANETAATTTEIGATSREIFATSRDLLRTMNEVSEVAGQSAALAGTGHAGLARMEDTMRLVMEAAGSVNAKLAILNEKASNINQVVATITKVADQTNLLSLNAAIEAEKAGEYGRGFAVVATEIRRLADQTAVATYDIEQMVKEIQSAVAAGVMGMDKFSEEVRRGMLDVQNVGGHLTQIIQQVQALAPRFSMVNEGMQTQATGAEQITQALTQLSEAAQQTAESLRQSTQAIDDLTHVANSLRTGVSRFKVMA</sequence>
<dbReference type="SMART" id="SM00283">
    <property type="entry name" value="MA"/>
    <property type="match status" value="1"/>
</dbReference>
<dbReference type="PROSITE" id="PS50111">
    <property type="entry name" value="CHEMOTAXIS_TRANSDUC_2"/>
    <property type="match status" value="1"/>
</dbReference>
<dbReference type="SMART" id="SM00304">
    <property type="entry name" value="HAMP"/>
    <property type="match status" value="1"/>
</dbReference>
<dbReference type="Gene3D" id="6.10.340.10">
    <property type="match status" value="1"/>
</dbReference>
<feature type="domain" description="Methyl-accepting transducer" evidence="6">
    <location>
        <begin position="305"/>
        <end position="541"/>
    </location>
</feature>
<feature type="transmembrane region" description="Helical" evidence="5">
    <location>
        <begin position="226"/>
        <end position="247"/>
    </location>
</feature>